<dbReference type="Pfam" id="PF07690">
    <property type="entry name" value="MFS_1"/>
    <property type="match status" value="1"/>
</dbReference>
<sequence>MVGTLPPTGITAETRAPYGWTPLVVLFVVGLVDRVENNLLSGVLPHVQAEWGFSDTAAGSIPTASALAAAIVAIPAGYLADRVNRTKILAVVVMLWAVATLGSGLAAGFAMFYAMRVFLAAAENIDNPAAGSLTADYYPPVTRAKAYGLTRVTTYLGGIGTLIGGVLAQAYGWRTAFLVMVVPGLIAAYLCWRLREPARGHLDQVVAGGAGTVADRRPGRFTEVLRIPTLVIVCAGLALLTLGLAGIFYWMPSLMVRSFGVGTGVAGSISGLITVTGPVLGTLIGSRLGSKWHGTVKGGRLLAGGGGITAGSVVLAAALAMESLLWLSVLTLLASTLMSIAIPNMTASLADVVGAHARGLGFAVLQLLTTFGGAFGSLIVGRVSDSSGSLTAGMYALIPPMVIGGVITLLARGFFERDAARVLEQARQ</sequence>
<feature type="transmembrane region" description="Helical" evidence="6">
    <location>
        <begin position="301"/>
        <end position="319"/>
    </location>
</feature>
<keyword evidence="2" id="KW-0813">Transport</keyword>
<keyword evidence="9" id="KW-1185">Reference proteome</keyword>
<feature type="transmembrane region" description="Helical" evidence="6">
    <location>
        <begin position="359"/>
        <end position="380"/>
    </location>
</feature>
<name>A0ABW4TDF7_9ACTN</name>
<evidence type="ECO:0000256" key="4">
    <source>
        <dbReference type="ARBA" id="ARBA00022989"/>
    </source>
</evidence>
<proteinExistence type="predicted"/>
<feature type="transmembrane region" description="Helical" evidence="6">
    <location>
        <begin position="269"/>
        <end position="289"/>
    </location>
</feature>
<evidence type="ECO:0000256" key="2">
    <source>
        <dbReference type="ARBA" id="ARBA00022448"/>
    </source>
</evidence>
<evidence type="ECO:0000256" key="5">
    <source>
        <dbReference type="ARBA" id="ARBA00023136"/>
    </source>
</evidence>
<feature type="transmembrane region" description="Helical" evidence="6">
    <location>
        <begin position="227"/>
        <end position="249"/>
    </location>
</feature>
<evidence type="ECO:0000313" key="9">
    <source>
        <dbReference type="Proteomes" id="UP001597368"/>
    </source>
</evidence>
<protein>
    <submittedName>
        <fullName evidence="8">MFS transporter</fullName>
    </submittedName>
</protein>
<evidence type="ECO:0000259" key="7">
    <source>
        <dbReference type="PROSITE" id="PS50850"/>
    </source>
</evidence>
<accession>A0ABW4TDF7</accession>
<dbReference type="Proteomes" id="UP001597368">
    <property type="component" value="Unassembled WGS sequence"/>
</dbReference>
<keyword evidence="3 6" id="KW-0812">Transmembrane</keyword>
<keyword evidence="4 6" id="KW-1133">Transmembrane helix</keyword>
<dbReference type="InterPro" id="IPR036259">
    <property type="entry name" value="MFS_trans_sf"/>
</dbReference>
<dbReference type="PANTHER" id="PTHR23505">
    <property type="entry name" value="SPINSTER"/>
    <property type="match status" value="1"/>
</dbReference>
<feature type="domain" description="Major facilitator superfamily (MFS) profile" evidence="7">
    <location>
        <begin position="22"/>
        <end position="416"/>
    </location>
</feature>
<evidence type="ECO:0000256" key="3">
    <source>
        <dbReference type="ARBA" id="ARBA00022692"/>
    </source>
</evidence>
<dbReference type="Gene3D" id="1.20.1250.20">
    <property type="entry name" value="MFS general substrate transporter like domains"/>
    <property type="match status" value="1"/>
</dbReference>
<dbReference type="PROSITE" id="PS50850">
    <property type="entry name" value="MFS"/>
    <property type="match status" value="1"/>
</dbReference>
<dbReference type="EMBL" id="JBHUFV010000104">
    <property type="protein sequence ID" value="MFD1940068.1"/>
    <property type="molecule type" value="Genomic_DNA"/>
</dbReference>
<dbReference type="InterPro" id="IPR020846">
    <property type="entry name" value="MFS_dom"/>
</dbReference>
<keyword evidence="5 6" id="KW-0472">Membrane</keyword>
<feature type="transmembrane region" description="Helical" evidence="6">
    <location>
        <begin position="392"/>
        <end position="411"/>
    </location>
</feature>
<reference evidence="9" key="1">
    <citation type="journal article" date="2019" name="Int. J. Syst. Evol. Microbiol.">
        <title>The Global Catalogue of Microorganisms (GCM) 10K type strain sequencing project: providing services to taxonomists for standard genome sequencing and annotation.</title>
        <authorList>
            <consortium name="The Broad Institute Genomics Platform"/>
            <consortium name="The Broad Institute Genome Sequencing Center for Infectious Disease"/>
            <person name="Wu L."/>
            <person name="Ma J."/>
        </authorList>
    </citation>
    <scope>NUCLEOTIDE SEQUENCE [LARGE SCALE GENOMIC DNA]</scope>
    <source>
        <strain evidence="9">ICMP 6774ER</strain>
    </source>
</reference>
<feature type="transmembrane region" description="Helical" evidence="6">
    <location>
        <begin position="325"/>
        <end position="347"/>
    </location>
</feature>
<dbReference type="SUPFAM" id="SSF103473">
    <property type="entry name" value="MFS general substrate transporter"/>
    <property type="match status" value="1"/>
</dbReference>
<feature type="transmembrane region" description="Helical" evidence="6">
    <location>
        <begin position="61"/>
        <end position="81"/>
    </location>
</feature>
<dbReference type="InterPro" id="IPR011701">
    <property type="entry name" value="MFS"/>
</dbReference>
<gene>
    <name evidence="8" type="ORF">ACFSKW_52295</name>
</gene>
<evidence type="ECO:0000256" key="1">
    <source>
        <dbReference type="ARBA" id="ARBA00004651"/>
    </source>
</evidence>
<feature type="transmembrane region" description="Helical" evidence="6">
    <location>
        <begin position="88"/>
        <end position="114"/>
    </location>
</feature>
<comment type="caution">
    <text evidence="8">The sequence shown here is derived from an EMBL/GenBank/DDBJ whole genome shotgun (WGS) entry which is preliminary data.</text>
</comment>
<dbReference type="RefSeq" id="WP_379583009.1">
    <property type="nucleotide sequence ID" value="NZ_JBHUFV010000104.1"/>
</dbReference>
<feature type="transmembrane region" description="Helical" evidence="6">
    <location>
        <begin position="171"/>
        <end position="192"/>
    </location>
</feature>
<organism evidence="8 9">
    <name type="scientific">Nonomuraea mangrovi</name>
    <dbReference type="NCBI Taxonomy" id="2316207"/>
    <lineage>
        <taxon>Bacteria</taxon>
        <taxon>Bacillati</taxon>
        <taxon>Actinomycetota</taxon>
        <taxon>Actinomycetes</taxon>
        <taxon>Streptosporangiales</taxon>
        <taxon>Streptosporangiaceae</taxon>
        <taxon>Nonomuraea</taxon>
    </lineage>
</organism>
<dbReference type="InterPro" id="IPR044770">
    <property type="entry name" value="MFS_spinster-like"/>
</dbReference>
<evidence type="ECO:0000313" key="8">
    <source>
        <dbReference type="EMBL" id="MFD1940068.1"/>
    </source>
</evidence>
<evidence type="ECO:0000256" key="6">
    <source>
        <dbReference type="SAM" id="Phobius"/>
    </source>
</evidence>
<comment type="subcellular location">
    <subcellularLocation>
        <location evidence="1">Cell membrane</location>
        <topology evidence="1">Multi-pass membrane protein</topology>
    </subcellularLocation>
</comment>
<dbReference type="PANTHER" id="PTHR23505:SF79">
    <property type="entry name" value="PROTEIN SPINSTER"/>
    <property type="match status" value="1"/>
</dbReference>